<dbReference type="STRING" id="1229662.W3X6W2"/>
<evidence type="ECO:0000313" key="3">
    <source>
        <dbReference type="Proteomes" id="UP000030651"/>
    </source>
</evidence>
<gene>
    <name evidence="2" type="ORF">PFICI_08450</name>
</gene>
<dbReference type="GeneID" id="19273463"/>
<evidence type="ECO:0000256" key="1">
    <source>
        <dbReference type="SAM" id="MobiDB-lite"/>
    </source>
</evidence>
<protein>
    <submittedName>
        <fullName evidence="2">Uncharacterized protein</fullName>
    </submittedName>
</protein>
<evidence type="ECO:0000313" key="2">
    <source>
        <dbReference type="EMBL" id="ETS80921.1"/>
    </source>
</evidence>
<dbReference type="RefSeq" id="XP_007835222.1">
    <property type="nucleotide sequence ID" value="XM_007837031.1"/>
</dbReference>
<proteinExistence type="predicted"/>
<name>W3X6W2_PESFW</name>
<sequence length="138" mass="15006">MLTGTTVNILPRNAVSFNPTERQVSVGAVWSVGGTAPGAVAIDGGRGRFLGSGTTAPLYTMPFTKMRPKSEEHQEKHEGRLAQALQIDPVQRILGSDIFSTFPRCRSNRKAQASLDTSRTNWTGTEWLNDGQKSGMSR</sequence>
<dbReference type="KEGG" id="pfy:PFICI_08450"/>
<accession>W3X6W2</accession>
<dbReference type="eggNOG" id="ENOG502RK7Q">
    <property type="taxonomic scope" value="Eukaryota"/>
</dbReference>
<dbReference type="Proteomes" id="UP000030651">
    <property type="component" value="Unassembled WGS sequence"/>
</dbReference>
<organism evidence="2 3">
    <name type="scientific">Pestalotiopsis fici (strain W106-1 / CGMCC3.15140)</name>
    <dbReference type="NCBI Taxonomy" id="1229662"/>
    <lineage>
        <taxon>Eukaryota</taxon>
        <taxon>Fungi</taxon>
        <taxon>Dikarya</taxon>
        <taxon>Ascomycota</taxon>
        <taxon>Pezizomycotina</taxon>
        <taxon>Sordariomycetes</taxon>
        <taxon>Xylariomycetidae</taxon>
        <taxon>Amphisphaeriales</taxon>
        <taxon>Sporocadaceae</taxon>
        <taxon>Pestalotiopsis</taxon>
    </lineage>
</organism>
<dbReference type="HOGENOM" id="CLU_1855978_0_0_1"/>
<feature type="region of interest" description="Disordered" evidence="1">
    <location>
        <begin position="109"/>
        <end position="138"/>
    </location>
</feature>
<dbReference type="OrthoDB" id="10263272at2759"/>
<reference evidence="3" key="1">
    <citation type="journal article" date="2015" name="BMC Genomics">
        <title>Genomic and transcriptomic analysis of the endophytic fungus Pestalotiopsis fici reveals its lifestyle and high potential for synthesis of natural products.</title>
        <authorList>
            <person name="Wang X."/>
            <person name="Zhang X."/>
            <person name="Liu L."/>
            <person name="Xiang M."/>
            <person name="Wang W."/>
            <person name="Sun X."/>
            <person name="Che Y."/>
            <person name="Guo L."/>
            <person name="Liu G."/>
            <person name="Guo L."/>
            <person name="Wang C."/>
            <person name="Yin W.B."/>
            <person name="Stadler M."/>
            <person name="Zhang X."/>
            <person name="Liu X."/>
        </authorList>
    </citation>
    <scope>NUCLEOTIDE SEQUENCE [LARGE SCALE GENOMIC DNA]</scope>
    <source>
        <strain evidence="3">W106-1 / CGMCC3.15140</strain>
    </source>
</reference>
<dbReference type="OMA" id="ESRTHWT"/>
<dbReference type="EMBL" id="KI912113">
    <property type="protein sequence ID" value="ETS80921.1"/>
    <property type="molecule type" value="Genomic_DNA"/>
</dbReference>
<dbReference type="AlphaFoldDB" id="W3X6W2"/>
<keyword evidence="3" id="KW-1185">Reference proteome</keyword>
<feature type="compositionally biased region" description="Polar residues" evidence="1">
    <location>
        <begin position="110"/>
        <end position="138"/>
    </location>
</feature>
<dbReference type="InParanoid" id="W3X6W2"/>